<evidence type="ECO:0000313" key="2">
    <source>
        <dbReference type="Proteomes" id="UP000324800"/>
    </source>
</evidence>
<comment type="caution">
    <text evidence="1">The sequence shown here is derived from an EMBL/GenBank/DDBJ whole genome shotgun (WGS) entry which is preliminary data.</text>
</comment>
<organism evidence="1 2">
    <name type="scientific">Streblomastix strix</name>
    <dbReference type="NCBI Taxonomy" id="222440"/>
    <lineage>
        <taxon>Eukaryota</taxon>
        <taxon>Metamonada</taxon>
        <taxon>Preaxostyla</taxon>
        <taxon>Oxymonadida</taxon>
        <taxon>Streblomastigidae</taxon>
        <taxon>Streblomastix</taxon>
    </lineage>
</organism>
<name>A0A5J4WD11_9EUKA</name>
<dbReference type="AlphaFoldDB" id="A0A5J4WD11"/>
<reference evidence="1 2" key="1">
    <citation type="submission" date="2019-03" db="EMBL/GenBank/DDBJ databases">
        <title>Single cell metagenomics reveals metabolic interactions within the superorganism composed of flagellate Streblomastix strix and complex community of Bacteroidetes bacteria on its surface.</title>
        <authorList>
            <person name="Treitli S.C."/>
            <person name="Kolisko M."/>
            <person name="Husnik F."/>
            <person name="Keeling P."/>
            <person name="Hampl V."/>
        </authorList>
    </citation>
    <scope>NUCLEOTIDE SEQUENCE [LARGE SCALE GENOMIC DNA]</scope>
    <source>
        <strain evidence="1">ST1C</strain>
    </source>
</reference>
<gene>
    <name evidence="1" type="ORF">EZS28_011736</name>
</gene>
<sequence length="104" mass="11973">MANTAEKFLLTYKDHFLWSILITTDKLRQVPRVAHLCFNFEIGFYYSAKSTTSKIAQIEKNPFVSSERKVLDAAWSDDLLKVGYSGKNDERLRAILVTVHSVKF</sequence>
<proteinExistence type="predicted"/>
<dbReference type="Proteomes" id="UP000324800">
    <property type="component" value="Unassembled WGS sequence"/>
</dbReference>
<evidence type="ECO:0000313" key="1">
    <source>
        <dbReference type="EMBL" id="KAA6392740.1"/>
    </source>
</evidence>
<dbReference type="EMBL" id="SNRW01002445">
    <property type="protein sequence ID" value="KAA6392740.1"/>
    <property type="molecule type" value="Genomic_DNA"/>
</dbReference>
<accession>A0A5J4WD11</accession>
<evidence type="ECO:0008006" key="3">
    <source>
        <dbReference type="Google" id="ProtNLM"/>
    </source>
</evidence>
<protein>
    <recommendedName>
        <fullName evidence="3">Pyridoxamine 5'-phosphate oxidase putative domain-containing protein</fullName>
    </recommendedName>
</protein>